<evidence type="ECO:0000313" key="5">
    <source>
        <dbReference type="Proteomes" id="UP001343698"/>
    </source>
</evidence>
<dbReference type="EC" id="2.3.1.-" evidence="3"/>
<keyword evidence="3" id="KW-0808">Transferase</keyword>
<proteinExistence type="predicted"/>
<name>A0A5B2TR36_9FLAO</name>
<dbReference type="RefSeq" id="WP_154918683.1">
    <property type="nucleotide sequence ID" value="NZ_JAZDDF010000013.1"/>
</dbReference>
<keyword evidence="3" id="KW-0012">Acyltransferase</keyword>
<feature type="domain" description="BioF2-like acetyltransferase" evidence="1">
    <location>
        <begin position="148"/>
        <end position="275"/>
    </location>
</feature>
<dbReference type="EMBL" id="JAZDDF010000013">
    <property type="protein sequence ID" value="MEE1974174.1"/>
    <property type="molecule type" value="Genomic_DNA"/>
</dbReference>
<accession>A0A5B2TR36</accession>
<keyword evidence="5" id="KW-1185">Reference proteome</keyword>
<dbReference type="Proteomes" id="UP001343698">
    <property type="component" value="Unassembled WGS sequence"/>
</dbReference>
<dbReference type="Proteomes" id="UP000323188">
    <property type="component" value="Unassembled WGS sequence"/>
</dbReference>
<evidence type="ECO:0000313" key="2">
    <source>
        <dbReference type="EMBL" id="KAA2216543.1"/>
    </source>
</evidence>
<sequence>MTNNPNDTVHQRAVLELCQDTNVWNSFLEHEKEHQMVTIAHNPSLGEILEKSFGYKSFNYAVKEHGEVIGLFPTVQIGRKLVSMPHFSYGGPFLKHTVKRKYKVSEMLPTKKFEVRSFEKLTGEVFDKKISCVVPLQPTVKEQIMTFKSKLRQKLRKASNLDFSVRVGGLELLDDFYDLYSKKMLKFGSPTIGKIFYKNLLEYYQFGEAGITVINEGDKVIAAGFSLSYLNFNEICWSATDCAYDKHNLHALICWEMMKNSIGKYDYFSFGRSTKESNNHRFKKQWNPLELPIYYNYSEPVGASLKEMTFLTKIWKLQPLKSSVFFGHYISKYVY</sequence>
<evidence type="ECO:0000259" key="1">
    <source>
        <dbReference type="Pfam" id="PF13480"/>
    </source>
</evidence>
<dbReference type="InterPro" id="IPR038740">
    <property type="entry name" value="BioF2-like_GNAT_dom"/>
</dbReference>
<evidence type="ECO:0000313" key="4">
    <source>
        <dbReference type="Proteomes" id="UP000323188"/>
    </source>
</evidence>
<dbReference type="EMBL" id="VUOE01000002">
    <property type="protein sequence ID" value="KAA2216543.1"/>
    <property type="molecule type" value="Genomic_DNA"/>
</dbReference>
<evidence type="ECO:0000313" key="3">
    <source>
        <dbReference type="EMBL" id="MEE1974174.1"/>
    </source>
</evidence>
<dbReference type="SUPFAM" id="SSF55729">
    <property type="entry name" value="Acyl-CoA N-acyltransferases (Nat)"/>
    <property type="match status" value="1"/>
</dbReference>
<dbReference type="Gene3D" id="3.40.630.30">
    <property type="match status" value="1"/>
</dbReference>
<protein>
    <submittedName>
        <fullName evidence="3">GNAT family N-acetyltransferase</fullName>
        <ecNumber evidence="3">2.3.1.-</ecNumber>
    </submittedName>
</protein>
<reference evidence="2 4" key="1">
    <citation type="submission" date="2019-09" db="EMBL/GenBank/DDBJ databases">
        <authorList>
            <person name="Khan S.A."/>
            <person name="Jeon C.O."/>
            <person name="Chun B.H."/>
            <person name="Jeong S.E."/>
        </authorList>
    </citation>
    <scope>NUCLEOTIDE SEQUENCE [LARGE SCALE GENOMIC DNA]</scope>
    <source>
        <strain evidence="2 4">KCTC 42508</strain>
    </source>
</reference>
<dbReference type="AlphaFoldDB" id="A0A5B2TR36"/>
<comment type="caution">
    <text evidence="2">The sequence shown here is derived from an EMBL/GenBank/DDBJ whole genome shotgun (WGS) entry which is preliminary data.</text>
</comment>
<organism evidence="2 4">
    <name type="scientific">Maribacter flavus</name>
    <dbReference type="NCBI Taxonomy" id="1658664"/>
    <lineage>
        <taxon>Bacteria</taxon>
        <taxon>Pseudomonadati</taxon>
        <taxon>Bacteroidota</taxon>
        <taxon>Flavobacteriia</taxon>
        <taxon>Flavobacteriales</taxon>
        <taxon>Flavobacteriaceae</taxon>
        <taxon>Maribacter</taxon>
    </lineage>
</organism>
<gene>
    <name evidence="2" type="ORF">F0361_11100</name>
    <name evidence="3" type="ORF">V1H85_17080</name>
</gene>
<dbReference type="InterPro" id="IPR016181">
    <property type="entry name" value="Acyl_CoA_acyltransferase"/>
</dbReference>
<dbReference type="Pfam" id="PF13480">
    <property type="entry name" value="Acetyltransf_6"/>
    <property type="match status" value="1"/>
</dbReference>
<reference evidence="3 5" key="2">
    <citation type="submission" date="2024-01" db="EMBL/GenBank/DDBJ databases">
        <title>Maribacter spp. originated from different algae showed divergent polysaccharides utilization ability.</title>
        <authorList>
            <person name="Wang H."/>
            <person name="Wu Y."/>
        </authorList>
    </citation>
    <scope>NUCLEOTIDE SEQUENCE [LARGE SCALE GENOMIC DNA]</scope>
    <source>
        <strain evidence="3 5">KPT27_14</strain>
    </source>
</reference>
<dbReference type="GO" id="GO:0016746">
    <property type="term" value="F:acyltransferase activity"/>
    <property type="evidence" value="ECO:0007669"/>
    <property type="project" value="UniProtKB-KW"/>
</dbReference>